<sequence length="99" mass="11149">MSLRGKTVRILVSEPFEWSHGNLFGTIEDDRGGKSLKVRLTKEIEGKKLTSDLMALKPRYKEETFKPLLQNYSVAVVVALIAEDTENFDYTIIGSVTVD</sequence>
<dbReference type="AlphaFoldDB" id="A0A967ATN1"/>
<dbReference type="RefSeq" id="WP_152574674.1">
    <property type="nucleotide sequence ID" value="NZ_VIKU02000003.1"/>
</dbReference>
<reference evidence="1" key="1">
    <citation type="submission" date="2019-07" db="EMBL/GenBank/DDBJ databases">
        <authorList>
            <person name="De-Chao Zhang Q."/>
        </authorList>
    </citation>
    <scope>NUCLEOTIDE SEQUENCE</scope>
    <source>
        <strain evidence="1">TP-CH-4</strain>
    </source>
</reference>
<comment type="caution">
    <text evidence="1">The sequence shown here is derived from an EMBL/GenBank/DDBJ whole genome shotgun (WGS) entry which is preliminary data.</text>
</comment>
<name>A0A967ATN1_9FLAO</name>
<gene>
    <name evidence="1" type="ORF">FK220_012560</name>
</gene>
<accession>A0A967ATN1</accession>
<evidence type="ECO:0000313" key="1">
    <source>
        <dbReference type="EMBL" id="NHF60179.1"/>
    </source>
</evidence>
<proteinExistence type="predicted"/>
<organism evidence="1 2">
    <name type="scientific">Pelagihabitans pacificus</name>
    <dbReference type="NCBI Taxonomy" id="2696054"/>
    <lineage>
        <taxon>Bacteria</taxon>
        <taxon>Pseudomonadati</taxon>
        <taxon>Bacteroidota</taxon>
        <taxon>Flavobacteriia</taxon>
        <taxon>Flavobacteriales</taxon>
        <taxon>Flavobacteriaceae</taxon>
        <taxon>Pelagihabitans</taxon>
    </lineage>
</organism>
<dbReference type="EMBL" id="VIKU02000003">
    <property type="protein sequence ID" value="NHF60179.1"/>
    <property type="molecule type" value="Genomic_DNA"/>
</dbReference>
<protein>
    <submittedName>
        <fullName evidence="1">Uncharacterized protein</fullName>
    </submittedName>
</protein>
<evidence type="ECO:0000313" key="2">
    <source>
        <dbReference type="Proteomes" id="UP000707206"/>
    </source>
</evidence>
<dbReference type="Proteomes" id="UP000707206">
    <property type="component" value="Unassembled WGS sequence"/>
</dbReference>
<reference evidence="1" key="2">
    <citation type="submission" date="2020-03" db="EMBL/GenBank/DDBJ databases">
        <title>Flavobacteriaceae bacterium strain TP-CH-4, a member of the family Flavobacteriaceae isolated from a deep-sea seamount.</title>
        <authorList>
            <person name="Zhang D.-C."/>
        </authorList>
    </citation>
    <scope>NUCLEOTIDE SEQUENCE</scope>
    <source>
        <strain evidence="1">TP-CH-4</strain>
    </source>
</reference>
<keyword evidence="2" id="KW-1185">Reference proteome</keyword>